<dbReference type="FunFam" id="1.10.287.950:FF:000001">
    <property type="entry name" value="Methyl-accepting chemotaxis sensory transducer"/>
    <property type="match status" value="1"/>
</dbReference>
<dbReference type="Proteomes" id="UP000009234">
    <property type="component" value="Chromosome"/>
</dbReference>
<dbReference type="InterPro" id="IPR004089">
    <property type="entry name" value="MCPsignal_dom"/>
</dbReference>
<name>F6DLN3_DESRL</name>
<dbReference type="SMART" id="SM00283">
    <property type="entry name" value="MA"/>
    <property type="match status" value="1"/>
</dbReference>
<dbReference type="Gene3D" id="1.10.287.950">
    <property type="entry name" value="Methyl-accepting chemotaxis protein"/>
    <property type="match status" value="1"/>
</dbReference>
<dbReference type="PRINTS" id="PR00260">
    <property type="entry name" value="CHEMTRNSDUCR"/>
</dbReference>
<dbReference type="eggNOG" id="COG5278">
    <property type="taxonomic scope" value="Bacteria"/>
</dbReference>
<dbReference type="STRING" id="696281.Desru_3472"/>
<evidence type="ECO:0000256" key="1">
    <source>
        <dbReference type="ARBA" id="ARBA00023224"/>
    </source>
</evidence>
<dbReference type="Pfam" id="PF00015">
    <property type="entry name" value="MCPsignal"/>
    <property type="match status" value="1"/>
</dbReference>
<dbReference type="Pfam" id="PF00672">
    <property type="entry name" value="HAMP"/>
    <property type="match status" value="1"/>
</dbReference>
<feature type="coiled-coil region" evidence="4">
    <location>
        <begin position="411"/>
        <end position="438"/>
    </location>
</feature>
<evidence type="ECO:0000256" key="3">
    <source>
        <dbReference type="PROSITE-ProRule" id="PRU00284"/>
    </source>
</evidence>
<dbReference type="CDD" id="cd06225">
    <property type="entry name" value="HAMP"/>
    <property type="match status" value="1"/>
</dbReference>
<keyword evidence="5" id="KW-0472">Membrane</keyword>
<accession>F6DLN3</accession>
<dbReference type="GO" id="GO:0004888">
    <property type="term" value="F:transmembrane signaling receptor activity"/>
    <property type="evidence" value="ECO:0007669"/>
    <property type="project" value="InterPro"/>
</dbReference>
<keyword evidence="4" id="KW-0175">Coiled coil</keyword>
<evidence type="ECO:0000256" key="2">
    <source>
        <dbReference type="ARBA" id="ARBA00029447"/>
    </source>
</evidence>
<gene>
    <name evidence="8" type="ordered locus">Desru_3472</name>
</gene>
<dbReference type="RefSeq" id="WP_013843421.1">
    <property type="nucleotide sequence ID" value="NC_015589.1"/>
</dbReference>
<evidence type="ECO:0000256" key="5">
    <source>
        <dbReference type="SAM" id="Phobius"/>
    </source>
</evidence>
<dbReference type="AlphaFoldDB" id="F6DLN3"/>
<reference evidence="8 9" key="2">
    <citation type="journal article" date="2012" name="Stand. Genomic Sci.">
        <title>Complete genome sequence of the sulfate-reducing firmicute Desulfotomaculum ruminis type strain (DL(T)).</title>
        <authorList>
            <person name="Spring S."/>
            <person name="Visser M."/>
            <person name="Lu M."/>
            <person name="Copeland A."/>
            <person name="Lapidus A."/>
            <person name="Lucas S."/>
            <person name="Cheng J.F."/>
            <person name="Han C."/>
            <person name="Tapia R."/>
            <person name="Goodwin L.A."/>
            <person name="Pitluck S."/>
            <person name="Ivanova N."/>
            <person name="Land M."/>
            <person name="Hauser L."/>
            <person name="Larimer F."/>
            <person name="Rohde M."/>
            <person name="Goker M."/>
            <person name="Detter J.C."/>
            <person name="Kyrpides N.C."/>
            <person name="Woyke T."/>
            <person name="Schaap P.J."/>
            <person name="Plugge C.M."/>
            <person name="Muyzer G."/>
            <person name="Kuever J."/>
            <person name="Pereira I.A."/>
            <person name="Parshina S.N."/>
            <person name="Bernier-Latmani R."/>
            <person name="Stams A.J."/>
            <person name="Klenk H.P."/>
        </authorList>
    </citation>
    <scope>NUCLEOTIDE SEQUENCE [LARGE SCALE GENOMIC DNA]</scope>
    <source>
        <strain evidence="9">ATCC 23193 / DSM 2154 / NCIB 8452 / DL</strain>
    </source>
</reference>
<dbReference type="InterPro" id="IPR003660">
    <property type="entry name" value="HAMP_dom"/>
</dbReference>
<dbReference type="InterPro" id="IPR004090">
    <property type="entry name" value="Chemotax_Me-accpt_rcpt"/>
</dbReference>
<dbReference type="eggNOG" id="COG0840">
    <property type="taxonomic scope" value="Bacteria"/>
</dbReference>
<evidence type="ECO:0000259" key="7">
    <source>
        <dbReference type="PROSITE" id="PS50885"/>
    </source>
</evidence>
<dbReference type="GO" id="GO:0006935">
    <property type="term" value="P:chemotaxis"/>
    <property type="evidence" value="ECO:0007669"/>
    <property type="project" value="InterPro"/>
</dbReference>
<dbReference type="OrthoDB" id="1672921at2"/>
<dbReference type="PROSITE" id="PS50885">
    <property type="entry name" value="HAMP"/>
    <property type="match status" value="1"/>
</dbReference>
<dbReference type="PANTHER" id="PTHR32089">
    <property type="entry name" value="METHYL-ACCEPTING CHEMOTAXIS PROTEIN MCPB"/>
    <property type="match status" value="1"/>
</dbReference>
<feature type="domain" description="Methyl-accepting transducer" evidence="6">
    <location>
        <begin position="267"/>
        <end position="517"/>
    </location>
</feature>
<keyword evidence="1 3" id="KW-0807">Transducer</keyword>
<evidence type="ECO:0000313" key="8">
    <source>
        <dbReference type="EMBL" id="AEG61675.1"/>
    </source>
</evidence>
<dbReference type="SUPFAM" id="SSF58104">
    <property type="entry name" value="Methyl-accepting chemotaxis protein (MCP) signaling domain"/>
    <property type="match status" value="1"/>
</dbReference>
<dbReference type="EMBL" id="CP002780">
    <property type="protein sequence ID" value="AEG61675.1"/>
    <property type="molecule type" value="Genomic_DNA"/>
</dbReference>
<keyword evidence="9" id="KW-1185">Reference proteome</keyword>
<proteinExistence type="inferred from homology"/>
<evidence type="ECO:0000313" key="9">
    <source>
        <dbReference type="Proteomes" id="UP000009234"/>
    </source>
</evidence>
<dbReference type="KEGG" id="dru:Desru_3472"/>
<sequence>MNLKIGVKVSLGFAFMLILVILLSGNAFLSLSKSEKQVEGIEQANQRLILEMQLENQFSSAAAAIRGYIAYGDEKYYQQVEETLNEIIQGEKDLLQKKYQGNKPEVQNLISVTEQYKNGLLNVLAPVTREYHQALADGNVEKSNQLRGKVIGIAKELIPMTDQISKTLHELVLENDKIMKEMTASAIKEQKGIIRTALIVSIVAVLVGIVLSIALTRMIRNPIIHMVTAANQYAAGDFRETVQSQSRDELGELADALNKMQGNFREIIQEIKHSAEQLSEDSKQLTAQAQQTSAGATETAATMNQMSSTVENMADDTQEVARQAEAASIHADKGQQDVELVTGQMEDISAATSQVNRSIEALNSAIQRIGQFVEVITNIADQTNLLALNAAIEAARAGEAGKGFAVVADEVRKLAEQSAQSTRQIKQLIQDIDEQSRQALQAMALGNEKVQVGNRVVSEVGRSFHEIIEAVKSLGSQVQNVAASAQQITAGVQNVAATTEEQTAAMEEVSAATENLTHLAENLNSLVVKFKV</sequence>
<keyword evidence="5" id="KW-0812">Transmembrane</keyword>
<organism evidence="8 9">
    <name type="scientific">Desulforamulus ruminis (strain ATCC 23193 / DSM 2154 / NCIMB 8452 / DL)</name>
    <name type="common">Desulfotomaculum ruminis</name>
    <dbReference type="NCBI Taxonomy" id="696281"/>
    <lineage>
        <taxon>Bacteria</taxon>
        <taxon>Bacillati</taxon>
        <taxon>Bacillota</taxon>
        <taxon>Clostridia</taxon>
        <taxon>Eubacteriales</taxon>
        <taxon>Peptococcaceae</taxon>
        <taxon>Desulforamulus</taxon>
    </lineage>
</organism>
<comment type="similarity">
    <text evidence="2">Belongs to the methyl-accepting chemotaxis (MCP) protein family.</text>
</comment>
<reference evidence="9" key="1">
    <citation type="submission" date="2011-05" db="EMBL/GenBank/DDBJ databases">
        <title>Complete sequence of Desulfotomaculum ruminis DSM 2154.</title>
        <authorList>
            <person name="Lucas S."/>
            <person name="Copeland A."/>
            <person name="Lapidus A."/>
            <person name="Cheng J.-F."/>
            <person name="Goodwin L."/>
            <person name="Pitluck S."/>
            <person name="Lu M."/>
            <person name="Detter J.C."/>
            <person name="Han C."/>
            <person name="Tapia R."/>
            <person name="Land M."/>
            <person name="Hauser L."/>
            <person name="Kyrpides N."/>
            <person name="Ivanova N."/>
            <person name="Mikhailova N."/>
            <person name="Pagani I."/>
            <person name="Stams A.J.M."/>
            <person name="Plugge C.M."/>
            <person name="Muyzer G."/>
            <person name="Kuever J."/>
            <person name="Parshina S.N."/>
            <person name="Ivanova A.E."/>
            <person name="Nazina T.N."/>
            <person name="Brambilla E."/>
            <person name="Spring S."/>
            <person name="Klenk H.-P."/>
            <person name="Woyke T."/>
        </authorList>
    </citation>
    <scope>NUCLEOTIDE SEQUENCE [LARGE SCALE GENOMIC DNA]</scope>
    <source>
        <strain evidence="9">ATCC 23193 / DSM 2154 / NCIB 8452 / DL</strain>
    </source>
</reference>
<evidence type="ECO:0000259" key="6">
    <source>
        <dbReference type="PROSITE" id="PS50111"/>
    </source>
</evidence>
<dbReference type="CDD" id="cd11386">
    <property type="entry name" value="MCP_signal"/>
    <property type="match status" value="1"/>
</dbReference>
<dbReference type="GO" id="GO:0007165">
    <property type="term" value="P:signal transduction"/>
    <property type="evidence" value="ECO:0007669"/>
    <property type="project" value="UniProtKB-KW"/>
</dbReference>
<feature type="domain" description="HAMP" evidence="7">
    <location>
        <begin position="217"/>
        <end position="269"/>
    </location>
</feature>
<dbReference type="PANTHER" id="PTHR32089:SF112">
    <property type="entry name" value="LYSOZYME-LIKE PROTEIN-RELATED"/>
    <property type="match status" value="1"/>
</dbReference>
<keyword evidence="5" id="KW-1133">Transmembrane helix</keyword>
<dbReference type="SMART" id="SM00304">
    <property type="entry name" value="HAMP"/>
    <property type="match status" value="2"/>
</dbReference>
<dbReference type="GO" id="GO:0016020">
    <property type="term" value="C:membrane"/>
    <property type="evidence" value="ECO:0007669"/>
    <property type="project" value="InterPro"/>
</dbReference>
<evidence type="ECO:0000256" key="4">
    <source>
        <dbReference type="SAM" id="Coils"/>
    </source>
</evidence>
<dbReference type="HOGENOM" id="CLU_000445_107_27_9"/>
<protein>
    <submittedName>
        <fullName evidence="8">Chemotaxis sensory transducer</fullName>
    </submittedName>
</protein>
<feature type="transmembrane region" description="Helical" evidence="5">
    <location>
        <begin position="192"/>
        <end position="215"/>
    </location>
</feature>
<feature type="transmembrane region" description="Helical" evidence="5">
    <location>
        <begin position="12"/>
        <end position="31"/>
    </location>
</feature>
<dbReference type="PROSITE" id="PS50111">
    <property type="entry name" value="CHEMOTAXIS_TRANSDUC_2"/>
    <property type="match status" value="1"/>
</dbReference>